<dbReference type="InterPro" id="IPR002889">
    <property type="entry name" value="WSC_carb-bd"/>
</dbReference>
<evidence type="ECO:0000259" key="1">
    <source>
        <dbReference type="Pfam" id="PF01822"/>
    </source>
</evidence>
<dbReference type="RefSeq" id="XP_062648338.1">
    <property type="nucleotide sequence ID" value="XM_062797027.1"/>
</dbReference>
<feature type="domain" description="WSC" evidence="1">
    <location>
        <begin position="5"/>
        <end position="40"/>
    </location>
</feature>
<sequence>MEGLKYCASKGFAVAGTEYSTAGECFCGNALSSLEKLDEQRRAQRPPSSLIASA</sequence>
<gene>
    <name evidence="2" type="ORF">N657DRAFT_690075</name>
</gene>
<dbReference type="Proteomes" id="UP001302602">
    <property type="component" value="Unassembled WGS sequence"/>
</dbReference>
<name>A0AAN6Z4E1_9PEZI</name>
<reference evidence="2" key="1">
    <citation type="journal article" date="2023" name="Mol. Phylogenet. Evol.">
        <title>Genome-scale phylogeny and comparative genomics of the fungal order Sordariales.</title>
        <authorList>
            <person name="Hensen N."/>
            <person name="Bonometti L."/>
            <person name="Westerberg I."/>
            <person name="Brannstrom I.O."/>
            <person name="Guillou S."/>
            <person name="Cros-Aarteil S."/>
            <person name="Calhoun S."/>
            <person name="Haridas S."/>
            <person name="Kuo A."/>
            <person name="Mondo S."/>
            <person name="Pangilinan J."/>
            <person name="Riley R."/>
            <person name="LaButti K."/>
            <person name="Andreopoulos B."/>
            <person name="Lipzen A."/>
            <person name="Chen C."/>
            <person name="Yan M."/>
            <person name="Daum C."/>
            <person name="Ng V."/>
            <person name="Clum A."/>
            <person name="Steindorff A."/>
            <person name="Ohm R.A."/>
            <person name="Martin F."/>
            <person name="Silar P."/>
            <person name="Natvig D.O."/>
            <person name="Lalanne C."/>
            <person name="Gautier V."/>
            <person name="Ament-Velasquez S.L."/>
            <person name="Kruys A."/>
            <person name="Hutchinson M.I."/>
            <person name="Powell A.J."/>
            <person name="Barry K."/>
            <person name="Miller A.N."/>
            <person name="Grigoriev I.V."/>
            <person name="Debuchy R."/>
            <person name="Gladieux P."/>
            <person name="Hiltunen Thoren M."/>
            <person name="Johannesson H."/>
        </authorList>
    </citation>
    <scope>NUCLEOTIDE SEQUENCE</scope>
    <source>
        <strain evidence="2">CBS 731.68</strain>
    </source>
</reference>
<evidence type="ECO:0000313" key="2">
    <source>
        <dbReference type="EMBL" id="KAK4124567.1"/>
    </source>
</evidence>
<comment type="caution">
    <text evidence="2">The sequence shown here is derived from an EMBL/GenBank/DDBJ whole genome shotgun (WGS) entry which is preliminary data.</text>
</comment>
<dbReference type="GeneID" id="87833795"/>
<proteinExistence type="predicted"/>
<organism evidence="2 3">
    <name type="scientific">Parathielavia appendiculata</name>
    <dbReference type="NCBI Taxonomy" id="2587402"/>
    <lineage>
        <taxon>Eukaryota</taxon>
        <taxon>Fungi</taxon>
        <taxon>Dikarya</taxon>
        <taxon>Ascomycota</taxon>
        <taxon>Pezizomycotina</taxon>
        <taxon>Sordariomycetes</taxon>
        <taxon>Sordariomycetidae</taxon>
        <taxon>Sordariales</taxon>
        <taxon>Chaetomiaceae</taxon>
        <taxon>Parathielavia</taxon>
    </lineage>
</organism>
<accession>A0AAN6Z4E1</accession>
<reference evidence="2" key="2">
    <citation type="submission" date="2023-05" db="EMBL/GenBank/DDBJ databases">
        <authorList>
            <consortium name="Lawrence Berkeley National Laboratory"/>
            <person name="Steindorff A."/>
            <person name="Hensen N."/>
            <person name="Bonometti L."/>
            <person name="Westerberg I."/>
            <person name="Brannstrom I.O."/>
            <person name="Guillou S."/>
            <person name="Cros-Aarteil S."/>
            <person name="Calhoun S."/>
            <person name="Haridas S."/>
            <person name="Kuo A."/>
            <person name="Mondo S."/>
            <person name="Pangilinan J."/>
            <person name="Riley R."/>
            <person name="Labutti K."/>
            <person name="Andreopoulos B."/>
            <person name="Lipzen A."/>
            <person name="Chen C."/>
            <person name="Yanf M."/>
            <person name="Daum C."/>
            <person name="Ng V."/>
            <person name="Clum A."/>
            <person name="Ohm R."/>
            <person name="Martin F."/>
            <person name="Silar P."/>
            <person name="Natvig D."/>
            <person name="Lalanne C."/>
            <person name="Gautier V."/>
            <person name="Ament-Velasquez S.L."/>
            <person name="Kruys A."/>
            <person name="Hutchinson M.I."/>
            <person name="Powell A.J."/>
            <person name="Barry K."/>
            <person name="Miller A.N."/>
            <person name="Grigoriev I.V."/>
            <person name="Debuchy R."/>
            <person name="Gladieux P."/>
            <person name="Thoren M.H."/>
            <person name="Johannesson H."/>
        </authorList>
    </citation>
    <scope>NUCLEOTIDE SEQUENCE</scope>
    <source>
        <strain evidence="2">CBS 731.68</strain>
    </source>
</reference>
<protein>
    <recommendedName>
        <fullName evidence="1">WSC domain-containing protein</fullName>
    </recommendedName>
</protein>
<dbReference type="Pfam" id="PF01822">
    <property type="entry name" value="WSC"/>
    <property type="match status" value="1"/>
</dbReference>
<keyword evidence="3" id="KW-1185">Reference proteome</keyword>
<evidence type="ECO:0000313" key="3">
    <source>
        <dbReference type="Proteomes" id="UP001302602"/>
    </source>
</evidence>
<dbReference type="AlphaFoldDB" id="A0AAN6Z4E1"/>
<dbReference type="EMBL" id="MU853227">
    <property type="protein sequence ID" value="KAK4124567.1"/>
    <property type="molecule type" value="Genomic_DNA"/>
</dbReference>